<evidence type="ECO:0008006" key="3">
    <source>
        <dbReference type="Google" id="ProtNLM"/>
    </source>
</evidence>
<sequence>MWNPECGGIKNCIGERWGLSLVGFPLHLKTEDCVRSMAGVLGEVLLVDLESVAMEKSKVKIQILRKNIFNLPRSVFLVENVPVEVVSEASLVIVQEKEDVGSYGHIGQCQNLSRTDETCEGDVAVVESVVAVPVYETQSTRSLIDICSDHVEIGEVIRLRKNSKVNKAKSWSCSLAHHKAKAWFSAKREKNRRSRKRKIMRSNDLVHFNINGCFDLDVETSDVSVTLKVGSGNRKDIGSLHFNQRVSIDWQELGM</sequence>
<accession>A0A7J6VAS1</accession>
<evidence type="ECO:0000313" key="1">
    <source>
        <dbReference type="EMBL" id="KAF5181788.1"/>
    </source>
</evidence>
<gene>
    <name evidence="1" type="ORF">FRX31_028625</name>
</gene>
<proteinExistence type="predicted"/>
<name>A0A7J6VAS1_THATH</name>
<reference evidence="1 2" key="1">
    <citation type="submission" date="2020-06" db="EMBL/GenBank/DDBJ databases">
        <title>Transcriptomic and genomic resources for Thalictrum thalictroides and T. hernandezii: Facilitating candidate gene discovery in an emerging model plant lineage.</title>
        <authorList>
            <person name="Arias T."/>
            <person name="Riano-Pachon D.M."/>
            <person name="Di Stilio V.S."/>
        </authorList>
    </citation>
    <scope>NUCLEOTIDE SEQUENCE [LARGE SCALE GENOMIC DNA]</scope>
    <source>
        <strain evidence="2">cv. WT478/WT964</strain>
        <tissue evidence="1">Leaves</tissue>
    </source>
</reference>
<keyword evidence="2" id="KW-1185">Reference proteome</keyword>
<dbReference type="Proteomes" id="UP000554482">
    <property type="component" value="Unassembled WGS sequence"/>
</dbReference>
<dbReference type="AlphaFoldDB" id="A0A7J6VAS1"/>
<evidence type="ECO:0000313" key="2">
    <source>
        <dbReference type="Proteomes" id="UP000554482"/>
    </source>
</evidence>
<comment type="caution">
    <text evidence="1">The sequence shown here is derived from an EMBL/GenBank/DDBJ whole genome shotgun (WGS) entry which is preliminary data.</text>
</comment>
<organism evidence="1 2">
    <name type="scientific">Thalictrum thalictroides</name>
    <name type="common">Rue-anemone</name>
    <name type="synonym">Anemone thalictroides</name>
    <dbReference type="NCBI Taxonomy" id="46969"/>
    <lineage>
        <taxon>Eukaryota</taxon>
        <taxon>Viridiplantae</taxon>
        <taxon>Streptophyta</taxon>
        <taxon>Embryophyta</taxon>
        <taxon>Tracheophyta</taxon>
        <taxon>Spermatophyta</taxon>
        <taxon>Magnoliopsida</taxon>
        <taxon>Ranunculales</taxon>
        <taxon>Ranunculaceae</taxon>
        <taxon>Thalictroideae</taxon>
        <taxon>Thalictrum</taxon>
    </lineage>
</organism>
<dbReference type="EMBL" id="JABWDY010035740">
    <property type="protein sequence ID" value="KAF5181788.1"/>
    <property type="molecule type" value="Genomic_DNA"/>
</dbReference>
<protein>
    <recommendedName>
        <fullName evidence="3">DUF4283 domain-containing protein</fullName>
    </recommendedName>
</protein>